<dbReference type="Proteomes" id="UP000045545">
    <property type="component" value="Unassembled WGS sequence"/>
</dbReference>
<dbReference type="STRING" id="690567.949"/>
<keyword evidence="1" id="KW-0378">Hydrolase</keyword>
<dbReference type="GO" id="GO:0005975">
    <property type="term" value="P:carbohydrate metabolic process"/>
    <property type="evidence" value="ECO:0007669"/>
    <property type="project" value="InterPro"/>
</dbReference>
<dbReference type="InterPro" id="IPR008928">
    <property type="entry name" value="6-hairpin_glycosidase_sf"/>
</dbReference>
<name>A0A0E4G9Y7_9FIRM</name>
<gene>
    <name evidence="1" type="ORF">949</name>
</gene>
<keyword evidence="2" id="KW-1185">Reference proteome</keyword>
<evidence type="ECO:0000313" key="2">
    <source>
        <dbReference type="Proteomes" id="UP000045545"/>
    </source>
</evidence>
<dbReference type="RefSeq" id="WP_046496334.1">
    <property type="nucleotide sequence ID" value="NZ_CGIH01000013.1"/>
</dbReference>
<organism evidence="1 2">
    <name type="scientific">Syntrophomonas zehnderi OL-4</name>
    <dbReference type="NCBI Taxonomy" id="690567"/>
    <lineage>
        <taxon>Bacteria</taxon>
        <taxon>Bacillati</taxon>
        <taxon>Bacillota</taxon>
        <taxon>Clostridia</taxon>
        <taxon>Eubacteriales</taxon>
        <taxon>Syntrophomonadaceae</taxon>
        <taxon>Syntrophomonas</taxon>
    </lineage>
</organism>
<sequence length="341" mass="38351">MLNYKHLINMTDTTGLLQFSKLDQPDPQSGYTLDDNARALLVALFMGEDGYPYARLYSQLLSKLQGPNGSWCNLYLNDRFIHRYDSEDSIGRAFLACSAATMCEWPDIAANCTVMLQNALLRIIDFTSPRGIAYSLIGLCKGRFPFLSETALCELVNLLAARLINLFNSNQSRDWKWFEDSMTYCNGVIPQALFAAYAFNGDKKCLKVAHESLGFLNDSLFSRGYLSIVGNEGWYTRGCKLPLWDQQPVDAASVVFACWEAYQAIGLKEYQNLAFLAHEWYWGKNINGLVLFNQETGGCYDALTREGVNLNQGAEAVLSWLLSTHLLQGRIIVRLPTEKSS</sequence>
<proteinExistence type="predicted"/>
<protein>
    <submittedName>
        <fullName evidence="1">Six-hairpin glycosidase</fullName>
    </submittedName>
</protein>
<keyword evidence="1" id="KW-0326">Glycosidase</keyword>
<dbReference type="AlphaFoldDB" id="A0A0E4G9Y7"/>
<dbReference type="GO" id="GO:0016798">
    <property type="term" value="F:hydrolase activity, acting on glycosyl bonds"/>
    <property type="evidence" value="ECO:0007669"/>
    <property type="project" value="UniProtKB-KW"/>
</dbReference>
<accession>A0A0E4G9Y7</accession>
<dbReference type="EMBL" id="CGIH01000013">
    <property type="protein sequence ID" value="CFX29805.1"/>
    <property type="molecule type" value="Genomic_DNA"/>
</dbReference>
<evidence type="ECO:0000313" key="1">
    <source>
        <dbReference type="EMBL" id="CFX29805.1"/>
    </source>
</evidence>
<dbReference type="SUPFAM" id="SSF48208">
    <property type="entry name" value="Six-hairpin glycosidases"/>
    <property type="match status" value="1"/>
</dbReference>
<dbReference type="OrthoDB" id="9795873at2"/>
<reference evidence="1 2" key="1">
    <citation type="submission" date="2015-03" db="EMBL/GenBank/DDBJ databases">
        <authorList>
            <person name="Murphy D."/>
        </authorList>
    </citation>
    <scope>NUCLEOTIDE SEQUENCE [LARGE SCALE GENOMIC DNA]</scope>
    <source>
        <strain evidence="1 2">OL-4</strain>
    </source>
</reference>